<evidence type="ECO:0000313" key="1">
    <source>
        <dbReference type="EMBL" id="KAJ3492506.1"/>
    </source>
</evidence>
<evidence type="ECO:0000313" key="2">
    <source>
        <dbReference type="Proteomes" id="UP001148737"/>
    </source>
</evidence>
<comment type="caution">
    <text evidence="1">The sequence shown here is derived from an EMBL/GenBank/DDBJ whole genome shotgun (WGS) entry which is preliminary data.</text>
</comment>
<accession>A0ACC1QUE4</accession>
<sequence>MSPTMSHHRRDNIGELIQFARNNSPFYKKVFADVADDATSVTQLPVISADEYWKANASSLNGVMTGPLIDATAMRSGGSTGTPKQVYMTKQELQIHGKVTANAMAQGCGFLRGDRVANMSFHGALYGSFMLLNTALLELPIPIVHLPISGNESVDVMAGYMESFAATVLIANVSTTRRLAEHFSSVGKTLPSLRLILYTGECFTKELRSVYRAAFPNATIYVREYGGIDFGHVGIPAQPFTNEDDDIRPVYKVLAPLVIFEILDESGQPITTPGVRGNVVVTSLLKRQQPLLRYPVGDIASWVDYNAETFRVHGRDAVSIKISSTHLPVVYLRELVAKVLGEGKVSGSQFLVRLDKETHQQQLVLRLVAPKPENNEEVLANFETVLSEDSPTWKKNRKVGNVAALAIEWIRGDELVTNAGSGKLRDIIDERFSNSA</sequence>
<name>A0ACC1QUE4_9HYPO</name>
<reference evidence="1" key="1">
    <citation type="submission" date="2022-07" db="EMBL/GenBank/DDBJ databases">
        <title>Genome Sequence of Lecanicillium saksenae.</title>
        <authorList>
            <person name="Buettner E."/>
        </authorList>
    </citation>
    <scope>NUCLEOTIDE SEQUENCE</scope>
    <source>
        <strain evidence="1">VT-O1</strain>
    </source>
</reference>
<dbReference type="EMBL" id="JANAKD010000593">
    <property type="protein sequence ID" value="KAJ3492506.1"/>
    <property type="molecule type" value="Genomic_DNA"/>
</dbReference>
<organism evidence="1 2">
    <name type="scientific">Lecanicillium saksenae</name>
    <dbReference type="NCBI Taxonomy" id="468837"/>
    <lineage>
        <taxon>Eukaryota</taxon>
        <taxon>Fungi</taxon>
        <taxon>Dikarya</taxon>
        <taxon>Ascomycota</taxon>
        <taxon>Pezizomycotina</taxon>
        <taxon>Sordariomycetes</taxon>
        <taxon>Hypocreomycetidae</taxon>
        <taxon>Hypocreales</taxon>
        <taxon>Cordycipitaceae</taxon>
        <taxon>Lecanicillium</taxon>
    </lineage>
</organism>
<keyword evidence="2" id="KW-1185">Reference proteome</keyword>
<gene>
    <name evidence="1" type="ORF">NLG97_g5350</name>
</gene>
<proteinExistence type="predicted"/>
<protein>
    <submittedName>
        <fullName evidence="1">Uncharacterized protein</fullName>
    </submittedName>
</protein>
<dbReference type="Proteomes" id="UP001148737">
    <property type="component" value="Unassembled WGS sequence"/>
</dbReference>